<gene>
    <name evidence="2" type="ORF">GZH47_23655</name>
</gene>
<organism evidence="2 3">
    <name type="scientific">Paenibacillus rhizovicinus</name>
    <dbReference type="NCBI Taxonomy" id="2704463"/>
    <lineage>
        <taxon>Bacteria</taxon>
        <taxon>Bacillati</taxon>
        <taxon>Bacillota</taxon>
        <taxon>Bacilli</taxon>
        <taxon>Bacillales</taxon>
        <taxon>Paenibacillaceae</taxon>
        <taxon>Paenibacillus</taxon>
    </lineage>
</organism>
<evidence type="ECO:0000313" key="2">
    <source>
        <dbReference type="EMBL" id="QHW35246.1"/>
    </source>
</evidence>
<protein>
    <submittedName>
        <fullName evidence="2">DUF3502 domain-containing protein</fullName>
    </submittedName>
</protein>
<proteinExistence type="predicted"/>
<dbReference type="Proteomes" id="UP000479114">
    <property type="component" value="Chromosome"/>
</dbReference>
<accession>A0A6C0P9Y8</accession>
<dbReference type="Pfam" id="PF12010">
    <property type="entry name" value="DUF3502"/>
    <property type="match status" value="1"/>
</dbReference>
<name>A0A6C0P9Y8_9BACL</name>
<dbReference type="AlphaFoldDB" id="A0A6C0P9Y8"/>
<dbReference type="InterPro" id="IPR022627">
    <property type="entry name" value="DUF3502"/>
</dbReference>
<keyword evidence="3" id="KW-1185">Reference proteome</keyword>
<dbReference type="EMBL" id="CP048286">
    <property type="protein sequence ID" value="QHW35246.1"/>
    <property type="molecule type" value="Genomic_DNA"/>
</dbReference>
<evidence type="ECO:0000313" key="3">
    <source>
        <dbReference type="Proteomes" id="UP000479114"/>
    </source>
</evidence>
<dbReference type="SUPFAM" id="SSF53850">
    <property type="entry name" value="Periplasmic binding protein-like II"/>
    <property type="match status" value="1"/>
</dbReference>
<evidence type="ECO:0000259" key="1">
    <source>
        <dbReference type="Pfam" id="PF12010"/>
    </source>
</evidence>
<reference evidence="2 3" key="1">
    <citation type="submission" date="2020-02" db="EMBL/GenBank/DDBJ databases">
        <title>Paenibacillus sp. nov., isolated from rhizosphere soil of tomato.</title>
        <authorList>
            <person name="Weon H.-Y."/>
            <person name="Lee S.A."/>
        </authorList>
    </citation>
    <scope>NUCLEOTIDE SEQUENCE [LARGE SCALE GENOMIC DNA]</scope>
    <source>
        <strain evidence="2 3">14171R-81</strain>
    </source>
</reference>
<sequence>MSSTAIYSRPKTRTKRETYRAYNEQAVLSKSLGFTFDPTSVQNEIAACNTVLTQYAIGLNSGGLDPDKYVPELNKKLKAAGIDTIIAEKQRQVDAWAPAG</sequence>
<dbReference type="KEGG" id="prz:GZH47_23655"/>
<feature type="domain" description="DUF3502" evidence="1">
    <location>
        <begin position="31"/>
        <end position="97"/>
    </location>
</feature>